<feature type="region of interest" description="Disordered" evidence="1">
    <location>
        <begin position="173"/>
        <end position="192"/>
    </location>
</feature>
<evidence type="ECO:0000313" key="2">
    <source>
        <dbReference type="EMBL" id="XBS22705.1"/>
    </source>
</evidence>
<dbReference type="EMBL" id="CP157744">
    <property type="protein sequence ID" value="XBS22705.1"/>
    <property type="molecule type" value="Genomic_DNA"/>
</dbReference>
<evidence type="ECO:0000313" key="3">
    <source>
        <dbReference type="Proteomes" id="UP001225378"/>
    </source>
</evidence>
<evidence type="ECO:0000256" key="1">
    <source>
        <dbReference type="SAM" id="MobiDB-lite"/>
    </source>
</evidence>
<dbReference type="KEGG" id="mech:Q9L42_020550"/>
<keyword evidence="3" id="KW-1185">Reference proteome</keyword>
<reference evidence="2 3" key="1">
    <citation type="journal article" date="2024" name="Microbiology">
        <title>Methylomarinum rosea sp. nov., a novel halophilic methanotrophic bacterium from the hypersaline Lake Elton.</title>
        <authorList>
            <person name="Suleimanov R.Z."/>
            <person name="Oshkin I.Y."/>
            <person name="Danilova O.V."/>
            <person name="Suzina N.E."/>
            <person name="Dedysh S.N."/>
        </authorList>
    </citation>
    <scope>NUCLEOTIDE SEQUENCE [LARGE SCALE GENOMIC DNA]</scope>
    <source>
        <strain evidence="2 3">Ch1-1</strain>
        <plasmid evidence="3">unnamed2</plasmid>
    </source>
</reference>
<sequence>MGLKKILQSSLFNLEYTELTDSIDISQLILDIWTQYIESGLARSFYQINNGLCDDFSLDVIAAAGGSTENFFDVQAGNFMEDNNFDRQLLENHWRITPPKKMTWDDLNQLGIDGSTHVWIVHNKRHYDAECPEGVDNFFDLPLFSRYKVAYLRSKGVAADDIMTEDIAPPPLCPINNPVKEDEDEALGTRMA</sequence>
<proteinExistence type="predicted"/>
<protein>
    <submittedName>
        <fullName evidence="2">Uncharacterized protein</fullName>
    </submittedName>
</protein>
<keyword evidence="2" id="KW-0614">Plasmid</keyword>
<accession>A0AAU7P035</accession>
<dbReference type="RefSeq" id="WP_349432808.1">
    <property type="nucleotide sequence ID" value="NZ_CP157744.1"/>
</dbReference>
<geneLocation type="plasmid" evidence="2 3">
    <name>unnamed2</name>
</geneLocation>
<dbReference type="Proteomes" id="UP001225378">
    <property type="component" value="Plasmid unnamed2"/>
</dbReference>
<name>A0AAU7P035_9GAMM</name>
<organism evidence="2 3">
    <name type="scientific">Methylomarinum roseum</name>
    <dbReference type="NCBI Taxonomy" id="3067653"/>
    <lineage>
        <taxon>Bacteria</taxon>
        <taxon>Pseudomonadati</taxon>
        <taxon>Pseudomonadota</taxon>
        <taxon>Gammaproteobacteria</taxon>
        <taxon>Methylococcales</taxon>
        <taxon>Methylococcaceae</taxon>
        <taxon>Methylomarinum</taxon>
    </lineage>
</organism>
<gene>
    <name evidence="2" type="ORF">Q9L42_020550</name>
</gene>
<dbReference type="AlphaFoldDB" id="A0AAU7P035"/>